<gene>
    <name evidence="1" type="ORF">PSM7751_01824</name>
</gene>
<dbReference type="OrthoDB" id="9800776at2"/>
<protein>
    <submittedName>
        <fullName evidence="1">Uncharacterized protein</fullName>
    </submittedName>
</protein>
<sequence>MAPEREATFTKTAPHVRMQDRAIIESQRPWLLPPFWSKGALPIRPGDLPPIQYQKWLEERSIVTAI</sequence>
<accession>A0A1X6Z4R8</accession>
<organism evidence="1 2">
    <name type="scientific">Pseudooceanicola marinus</name>
    <dbReference type="NCBI Taxonomy" id="396013"/>
    <lineage>
        <taxon>Bacteria</taxon>
        <taxon>Pseudomonadati</taxon>
        <taxon>Pseudomonadota</taxon>
        <taxon>Alphaproteobacteria</taxon>
        <taxon>Rhodobacterales</taxon>
        <taxon>Paracoccaceae</taxon>
        <taxon>Pseudooceanicola</taxon>
    </lineage>
</organism>
<evidence type="ECO:0000313" key="1">
    <source>
        <dbReference type="EMBL" id="SLN39990.1"/>
    </source>
</evidence>
<proteinExistence type="predicted"/>
<dbReference type="AlphaFoldDB" id="A0A1X6Z4R8"/>
<dbReference type="Proteomes" id="UP000193963">
    <property type="component" value="Unassembled WGS sequence"/>
</dbReference>
<keyword evidence="2" id="KW-1185">Reference proteome</keyword>
<name>A0A1X6Z4R8_9RHOB</name>
<dbReference type="RefSeq" id="WP_085887680.1">
    <property type="nucleotide sequence ID" value="NZ_FWFN01000003.1"/>
</dbReference>
<reference evidence="1 2" key="1">
    <citation type="submission" date="2017-03" db="EMBL/GenBank/DDBJ databases">
        <authorList>
            <person name="Afonso C.L."/>
            <person name="Miller P.J."/>
            <person name="Scott M.A."/>
            <person name="Spackman E."/>
            <person name="Goraichik I."/>
            <person name="Dimitrov K.M."/>
            <person name="Suarez D.L."/>
            <person name="Swayne D.E."/>
        </authorList>
    </citation>
    <scope>NUCLEOTIDE SEQUENCE [LARGE SCALE GENOMIC DNA]</scope>
    <source>
        <strain evidence="1 2">CECT 7751</strain>
    </source>
</reference>
<evidence type="ECO:0000313" key="2">
    <source>
        <dbReference type="Proteomes" id="UP000193963"/>
    </source>
</evidence>
<dbReference type="EMBL" id="FWFN01000003">
    <property type="protein sequence ID" value="SLN39990.1"/>
    <property type="molecule type" value="Genomic_DNA"/>
</dbReference>